<dbReference type="PANTHER" id="PTHR21368">
    <property type="entry name" value="50S RIBOSOMAL PROTEIN L9"/>
    <property type="match status" value="1"/>
</dbReference>
<dbReference type="SUPFAM" id="SSF55653">
    <property type="entry name" value="Ribosomal protein L9 C-domain"/>
    <property type="match status" value="1"/>
</dbReference>
<dbReference type="Pfam" id="PF03948">
    <property type="entry name" value="Ribosomal_L9_C"/>
    <property type="match status" value="1"/>
</dbReference>
<dbReference type="InterPro" id="IPR036791">
    <property type="entry name" value="Ribosomal_bL9_C_sf"/>
</dbReference>
<keyword evidence="2 7" id="KW-0699">rRNA-binding</keyword>
<dbReference type="InterPro" id="IPR020070">
    <property type="entry name" value="Ribosomal_bL9_N"/>
</dbReference>
<organism evidence="9 10">
    <name type="scientific">Candidatus Fukatsuia symbiotica</name>
    <dbReference type="NCBI Taxonomy" id="1878942"/>
    <lineage>
        <taxon>Bacteria</taxon>
        <taxon>Pseudomonadati</taxon>
        <taxon>Pseudomonadota</taxon>
        <taxon>Gammaproteobacteria</taxon>
        <taxon>Enterobacterales</taxon>
        <taxon>Yersiniaceae</taxon>
        <taxon>Candidatus Fukatsuia</taxon>
    </lineage>
</organism>
<accession>A0A2U8I6E1</accession>
<dbReference type="PROSITE" id="PS00651">
    <property type="entry name" value="RIBOSOMAL_L9"/>
    <property type="match status" value="1"/>
</dbReference>
<keyword evidence="4 7" id="KW-0689">Ribosomal protein</keyword>
<evidence type="ECO:0000256" key="5">
    <source>
        <dbReference type="ARBA" id="ARBA00023274"/>
    </source>
</evidence>
<keyword evidence="5 7" id="KW-0687">Ribonucleoprotein</keyword>
<protein>
    <recommendedName>
        <fullName evidence="6 7">Large ribosomal subunit protein bL9</fullName>
    </recommendedName>
</protein>
<dbReference type="OrthoDB" id="9788336at2"/>
<keyword evidence="3 7" id="KW-0694">RNA-binding</keyword>
<comment type="similarity">
    <text evidence="1 7">Belongs to the bacterial ribosomal protein bL9 family.</text>
</comment>
<reference evidence="9 10" key="1">
    <citation type="submission" date="2017-05" db="EMBL/GenBank/DDBJ databases">
        <title>Genome sequence of Candidatus Fukatsuia symbiotica and Candidatus Hamiltonella defensa from Acyrthosiphon pisum strain 5D.</title>
        <authorList>
            <person name="Patel V.A."/>
            <person name="Chevignon G."/>
            <person name="Russell J.A."/>
            <person name="Oliver K.M."/>
        </authorList>
    </citation>
    <scope>NUCLEOTIDE SEQUENCE [LARGE SCALE GENOMIC DNA]</scope>
    <source>
        <strain evidence="9 10">5D</strain>
    </source>
</reference>
<name>A0A2U8I6E1_9GAMM</name>
<evidence type="ECO:0000256" key="3">
    <source>
        <dbReference type="ARBA" id="ARBA00022884"/>
    </source>
</evidence>
<dbReference type="InterPro" id="IPR009027">
    <property type="entry name" value="Ribosomal_bL9/RNase_H1_N"/>
</dbReference>
<dbReference type="EMBL" id="CP021659">
    <property type="protein sequence ID" value="AWK13434.1"/>
    <property type="molecule type" value="Genomic_DNA"/>
</dbReference>
<keyword evidence="10" id="KW-1185">Reference proteome</keyword>
<evidence type="ECO:0000256" key="2">
    <source>
        <dbReference type="ARBA" id="ARBA00022730"/>
    </source>
</evidence>
<dbReference type="HAMAP" id="MF_00503">
    <property type="entry name" value="Ribosomal_bL9"/>
    <property type="match status" value="1"/>
</dbReference>
<feature type="domain" description="Ribosomal protein L9" evidence="8">
    <location>
        <begin position="18"/>
        <end position="45"/>
    </location>
</feature>
<evidence type="ECO:0000313" key="9">
    <source>
        <dbReference type="EMBL" id="AWK13434.1"/>
    </source>
</evidence>
<dbReference type="InterPro" id="IPR000244">
    <property type="entry name" value="Ribosomal_bL9"/>
</dbReference>
<dbReference type="Gene3D" id="3.10.430.100">
    <property type="entry name" value="Ribosomal protein L9, C-terminal domain"/>
    <property type="match status" value="1"/>
</dbReference>
<dbReference type="AlphaFoldDB" id="A0A2U8I6E1"/>
<dbReference type="InterPro" id="IPR036935">
    <property type="entry name" value="Ribosomal_bL9_N_sf"/>
</dbReference>
<dbReference type="GO" id="GO:1990904">
    <property type="term" value="C:ribonucleoprotein complex"/>
    <property type="evidence" value="ECO:0007669"/>
    <property type="project" value="UniProtKB-KW"/>
</dbReference>
<evidence type="ECO:0000256" key="6">
    <source>
        <dbReference type="ARBA" id="ARBA00035292"/>
    </source>
</evidence>
<dbReference type="NCBIfam" id="TIGR00158">
    <property type="entry name" value="L9"/>
    <property type="match status" value="1"/>
</dbReference>
<dbReference type="GO" id="GO:0006412">
    <property type="term" value="P:translation"/>
    <property type="evidence" value="ECO:0007669"/>
    <property type="project" value="UniProtKB-UniRule"/>
</dbReference>
<evidence type="ECO:0000259" key="8">
    <source>
        <dbReference type="PROSITE" id="PS00651"/>
    </source>
</evidence>
<evidence type="ECO:0000256" key="7">
    <source>
        <dbReference type="HAMAP-Rule" id="MF_00503"/>
    </source>
</evidence>
<dbReference type="InterPro" id="IPR020069">
    <property type="entry name" value="Ribosomal_bL9_C"/>
</dbReference>
<evidence type="ECO:0000256" key="1">
    <source>
        <dbReference type="ARBA" id="ARBA00010605"/>
    </source>
</evidence>
<dbReference type="GO" id="GO:0019843">
    <property type="term" value="F:rRNA binding"/>
    <property type="evidence" value="ECO:0007669"/>
    <property type="project" value="UniProtKB-UniRule"/>
</dbReference>
<dbReference type="STRING" id="1878942.GCA_900128755_01382"/>
<dbReference type="InterPro" id="IPR020594">
    <property type="entry name" value="Ribosomal_bL9_bac/chp"/>
</dbReference>
<dbReference type="KEGG" id="fsm:CCS41_01245"/>
<dbReference type="SUPFAM" id="SSF55658">
    <property type="entry name" value="L9 N-domain-like"/>
    <property type="match status" value="1"/>
</dbReference>
<dbReference type="GO" id="GO:0003735">
    <property type="term" value="F:structural constituent of ribosome"/>
    <property type="evidence" value="ECO:0007669"/>
    <property type="project" value="InterPro"/>
</dbReference>
<dbReference type="Pfam" id="PF01281">
    <property type="entry name" value="Ribosomal_L9_N"/>
    <property type="match status" value="1"/>
</dbReference>
<dbReference type="Gene3D" id="3.40.5.10">
    <property type="entry name" value="Ribosomal protein L9, N-terminal domain"/>
    <property type="match status" value="1"/>
</dbReference>
<dbReference type="Proteomes" id="UP000261875">
    <property type="component" value="Chromosome"/>
</dbReference>
<gene>
    <name evidence="7" type="primary">rplI</name>
    <name evidence="9" type="ORF">CCS41_01245</name>
</gene>
<comment type="function">
    <text evidence="7">Binds to the 23S rRNA.</text>
</comment>
<evidence type="ECO:0000313" key="10">
    <source>
        <dbReference type="Proteomes" id="UP000261875"/>
    </source>
</evidence>
<proteinExistence type="inferred from homology"/>
<sequence>MEVILLEEVKINEVKKLGILGDKVNVKTGYARNFLIPQGKAVQATKKNIENFDTLRARMEAELAKNQAKARDRVDEFEKLGNVTLEAKVGANDKLFGSIGSNDIAQAITTAGVPVSKKEVRLKDKLAIRSLGVHEIHIQVAQDVSARLTVTVVAQE</sequence>
<dbReference type="GO" id="GO:0005840">
    <property type="term" value="C:ribosome"/>
    <property type="evidence" value="ECO:0007669"/>
    <property type="project" value="UniProtKB-KW"/>
</dbReference>
<dbReference type="RefSeq" id="WP_072549952.1">
    <property type="nucleotide sequence ID" value="NZ_CP021659.1"/>
</dbReference>
<evidence type="ECO:0000256" key="4">
    <source>
        <dbReference type="ARBA" id="ARBA00022980"/>
    </source>
</evidence>